<proteinExistence type="predicted"/>
<dbReference type="AlphaFoldDB" id="A0A7I7YEL5"/>
<sequence length="184" mass="19645">MRARRARALLAAALAVSLLLGGAFLVVSALRPSPLEKLDHPANPVSDDATSAQVIGSAKQIVSLAGLRTKSAGYLLMSCKNQNDPPYQGAIYLTFTLPAGARPDIYFKTIAATLVTRGWTEGLPPNDHVFGMTVAKDAVTAIIYPHGDDSSLGILRAYGECRDTNDHRRDASGWIDITNQFPGP</sequence>
<protein>
    <submittedName>
        <fullName evidence="1">Putative lipoprotein LppJ</fullName>
    </submittedName>
</protein>
<name>A0A7I7YEL5_9MYCO</name>
<evidence type="ECO:0000313" key="2">
    <source>
        <dbReference type="Proteomes" id="UP000467385"/>
    </source>
</evidence>
<reference evidence="1 2" key="1">
    <citation type="journal article" date="2019" name="Emerg. Microbes Infect.">
        <title>Comprehensive subspecies identification of 175 nontuberculous mycobacteria species based on 7547 genomic profiles.</title>
        <authorList>
            <person name="Matsumoto Y."/>
            <person name="Kinjo T."/>
            <person name="Motooka D."/>
            <person name="Nabeya D."/>
            <person name="Jung N."/>
            <person name="Uechi K."/>
            <person name="Horii T."/>
            <person name="Iida T."/>
            <person name="Fujita J."/>
            <person name="Nakamura S."/>
        </authorList>
    </citation>
    <scope>NUCLEOTIDE SEQUENCE [LARGE SCALE GENOMIC DNA]</scope>
    <source>
        <strain evidence="1 2">JCM 14738</strain>
    </source>
</reference>
<organism evidence="1 2">
    <name type="scientific">Mycobacterium conspicuum</name>
    <dbReference type="NCBI Taxonomy" id="44010"/>
    <lineage>
        <taxon>Bacteria</taxon>
        <taxon>Bacillati</taxon>
        <taxon>Actinomycetota</taxon>
        <taxon>Actinomycetes</taxon>
        <taxon>Mycobacteriales</taxon>
        <taxon>Mycobacteriaceae</taxon>
        <taxon>Mycobacterium</taxon>
    </lineage>
</organism>
<dbReference type="Proteomes" id="UP000467385">
    <property type="component" value="Chromosome"/>
</dbReference>
<gene>
    <name evidence="1" type="primary">lppJ_1</name>
    <name evidence="1" type="ORF">MCNS_27570</name>
</gene>
<keyword evidence="1" id="KW-0449">Lipoprotein</keyword>
<accession>A0A7I7YEL5</accession>
<keyword evidence="2" id="KW-1185">Reference proteome</keyword>
<evidence type="ECO:0000313" key="1">
    <source>
        <dbReference type="EMBL" id="BBZ39694.1"/>
    </source>
</evidence>
<dbReference type="EMBL" id="AP022613">
    <property type="protein sequence ID" value="BBZ39694.1"/>
    <property type="molecule type" value="Genomic_DNA"/>
</dbReference>
<dbReference type="RefSeq" id="WP_232079298.1">
    <property type="nucleotide sequence ID" value="NZ_AP022613.1"/>
</dbReference>